<protein>
    <submittedName>
        <fullName evidence="2">Uncharacterized protein</fullName>
    </submittedName>
</protein>
<reference evidence="2 3" key="1">
    <citation type="submission" date="2013-03" db="EMBL/GenBank/DDBJ databases">
        <title>The Genome Sequence of Capronia coronata CBS 617.96.</title>
        <authorList>
            <consortium name="The Broad Institute Genomics Platform"/>
            <person name="Cuomo C."/>
            <person name="de Hoog S."/>
            <person name="Gorbushina A."/>
            <person name="Walker B."/>
            <person name="Young S.K."/>
            <person name="Zeng Q."/>
            <person name="Gargeya S."/>
            <person name="Fitzgerald M."/>
            <person name="Haas B."/>
            <person name="Abouelleil A."/>
            <person name="Allen A.W."/>
            <person name="Alvarado L."/>
            <person name="Arachchi H.M."/>
            <person name="Berlin A.M."/>
            <person name="Chapman S.B."/>
            <person name="Gainer-Dewar J."/>
            <person name="Goldberg J."/>
            <person name="Griggs A."/>
            <person name="Gujja S."/>
            <person name="Hansen M."/>
            <person name="Howarth C."/>
            <person name="Imamovic A."/>
            <person name="Ireland A."/>
            <person name="Larimer J."/>
            <person name="McCowan C."/>
            <person name="Murphy C."/>
            <person name="Pearson M."/>
            <person name="Poon T.W."/>
            <person name="Priest M."/>
            <person name="Roberts A."/>
            <person name="Saif S."/>
            <person name="Shea T."/>
            <person name="Sisk P."/>
            <person name="Sykes S."/>
            <person name="Wortman J."/>
            <person name="Nusbaum C."/>
            <person name="Birren B."/>
        </authorList>
    </citation>
    <scope>NUCLEOTIDE SEQUENCE [LARGE SCALE GENOMIC DNA]</scope>
    <source>
        <strain evidence="2 3">CBS 617.96</strain>
    </source>
</reference>
<dbReference type="HOGENOM" id="CLU_028413_0_0_1"/>
<organism evidence="2 3">
    <name type="scientific">Capronia coronata CBS 617.96</name>
    <dbReference type="NCBI Taxonomy" id="1182541"/>
    <lineage>
        <taxon>Eukaryota</taxon>
        <taxon>Fungi</taxon>
        <taxon>Dikarya</taxon>
        <taxon>Ascomycota</taxon>
        <taxon>Pezizomycotina</taxon>
        <taxon>Eurotiomycetes</taxon>
        <taxon>Chaetothyriomycetidae</taxon>
        <taxon>Chaetothyriales</taxon>
        <taxon>Herpotrichiellaceae</taxon>
        <taxon>Capronia</taxon>
    </lineage>
</organism>
<accession>W9YEJ6</accession>
<dbReference type="RefSeq" id="XP_007723491.1">
    <property type="nucleotide sequence ID" value="XM_007725301.1"/>
</dbReference>
<dbReference type="STRING" id="1182541.W9YEJ6"/>
<feature type="region of interest" description="Disordered" evidence="1">
    <location>
        <begin position="204"/>
        <end position="337"/>
    </location>
</feature>
<feature type="compositionally biased region" description="Polar residues" evidence="1">
    <location>
        <begin position="155"/>
        <end position="164"/>
    </location>
</feature>
<feature type="region of interest" description="Disordered" evidence="1">
    <location>
        <begin position="144"/>
        <end position="168"/>
    </location>
</feature>
<proteinExistence type="predicted"/>
<dbReference type="EMBL" id="AMWN01000003">
    <property type="protein sequence ID" value="EXJ91297.1"/>
    <property type="molecule type" value="Genomic_DNA"/>
</dbReference>
<evidence type="ECO:0000313" key="3">
    <source>
        <dbReference type="Proteomes" id="UP000019484"/>
    </source>
</evidence>
<name>W9YEJ6_9EURO</name>
<dbReference type="GeneID" id="19159290"/>
<dbReference type="Proteomes" id="UP000019484">
    <property type="component" value="Unassembled WGS sequence"/>
</dbReference>
<feature type="compositionally biased region" description="Basic residues" evidence="1">
    <location>
        <begin position="252"/>
        <end position="265"/>
    </location>
</feature>
<evidence type="ECO:0000256" key="1">
    <source>
        <dbReference type="SAM" id="MobiDB-lite"/>
    </source>
</evidence>
<feature type="region of interest" description="Disordered" evidence="1">
    <location>
        <begin position="1"/>
        <end position="83"/>
    </location>
</feature>
<evidence type="ECO:0000313" key="2">
    <source>
        <dbReference type="EMBL" id="EXJ91297.1"/>
    </source>
</evidence>
<comment type="caution">
    <text evidence="2">The sequence shown here is derived from an EMBL/GenBank/DDBJ whole genome shotgun (WGS) entry which is preliminary data.</text>
</comment>
<sequence>MKMLSRANVPTVEAGSFPLPKPQPAPRQATSHFLTPSDSASQIGLPTEGTTSYRTGPTDQAASSLSKYSGPLFHPQPAPVVQSVMPPPSYVPMTTDRDQDRQPVRLSNIGQWPNGQLPNNQTASSRSNISLSTATTLVMPANQSDGLRMAPSRGNVATSVQTGRSAREVDPLQIPQSVTTQLVDEQVRLGLPPKRELPFQKVVKHAVHEQRPQTEIDKERGLDNDDSQSVTSTVAKGKRKRGVPQKSTKTPGAKKPRATTTRKKAGANSAKNDTPVPTVEELLQQQGDHMRRRTGPEQKNSSVEVKQSRTHGDAAQSMEIPDSTDCSTGPRVGGDIADASPSLGGGCITRRITRSASKSLACVPVEQAREERTVEIVDQGLPCTPADQVVVPLTPDSPATDTNKSSMAAPALRCRETASNPTRFTRSHQTTLDLTEPEHIHPTGSFTCADPPPVQPSADSPQPNLEDLNYAQACLEADTEFAQGEQRLQAWTALPSATRVPALRSYFCRLIMDPGFPVLCKTLSSFWEREILERRIEEISGHADVARGEESETGV</sequence>
<feature type="compositionally biased region" description="Polar residues" evidence="1">
    <location>
        <begin position="28"/>
        <end position="67"/>
    </location>
</feature>
<gene>
    <name evidence="2" type="ORF">A1O1_04407</name>
</gene>
<feature type="compositionally biased region" description="Basic and acidic residues" evidence="1">
    <location>
        <begin position="206"/>
        <end position="223"/>
    </location>
</feature>
<dbReference type="AlphaFoldDB" id="W9YEJ6"/>
<dbReference type="OrthoDB" id="5360255at2759"/>
<feature type="region of interest" description="Disordered" evidence="1">
    <location>
        <begin position="108"/>
        <end position="127"/>
    </location>
</feature>
<keyword evidence="3" id="KW-1185">Reference proteome</keyword>